<sequence length="356" mass="38540">MHESTVVPTDFTSRSNKTVHSSAPKRRRSSKDPLSPGVRLTMGVRMRLLSDLDSETTSIVLVVITPAPEVIPTPATSRHPTTEEYTMVSPNSKRRSNEATQSSATKRRQSRKDPPSPGVRGAIALNWLGISTGTGKAFALLGSEECPGVVSLMASELYQRAPKLQSEGQTCDVAVAYLEVYNKVVRILLCLDPAINIALLYLTIHKVKEAGTLLEPIMKGKNRTQHATDADAESSWSHAIFQSYVTVTENVTSTSKETRVSMCSVDLAGSECAAAASRDSEDQMREGTKLNLSLLALGNCIDARSKNGTQHVSYQDSKLTHILKDSLGGSGNALVIGTATALKLRCTRTYNYTSIR</sequence>
<protein>
    <submittedName>
        <fullName evidence="1">Uncharacterized protein</fullName>
    </submittedName>
</protein>
<evidence type="ECO:0000313" key="2">
    <source>
        <dbReference type="Proteomes" id="UP000821865"/>
    </source>
</evidence>
<organism evidence="1 2">
    <name type="scientific">Dermacentor silvarum</name>
    <name type="common">Tick</name>
    <dbReference type="NCBI Taxonomy" id="543639"/>
    <lineage>
        <taxon>Eukaryota</taxon>
        <taxon>Metazoa</taxon>
        <taxon>Ecdysozoa</taxon>
        <taxon>Arthropoda</taxon>
        <taxon>Chelicerata</taxon>
        <taxon>Arachnida</taxon>
        <taxon>Acari</taxon>
        <taxon>Parasitiformes</taxon>
        <taxon>Ixodida</taxon>
        <taxon>Ixodoidea</taxon>
        <taxon>Ixodidae</taxon>
        <taxon>Rhipicephalinae</taxon>
        <taxon>Dermacentor</taxon>
    </lineage>
</organism>
<proteinExistence type="predicted"/>
<evidence type="ECO:0000313" key="1">
    <source>
        <dbReference type="EMBL" id="KAH7979372.1"/>
    </source>
</evidence>
<comment type="caution">
    <text evidence="1">The sequence shown here is derived from an EMBL/GenBank/DDBJ whole genome shotgun (WGS) entry which is preliminary data.</text>
</comment>
<gene>
    <name evidence="1" type="ORF">HPB49_009244</name>
</gene>
<dbReference type="Proteomes" id="UP000821865">
    <property type="component" value="Chromosome 1"/>
</dbReference>
<name>A0ACB8DY53_DERSI</name>
<keyword evidence="2" id="KW-1185">Reference proteome</keyword>
<dbReference type="EMBL" id="CM023470">
    <property type="protein sequence ID" value="KAH7979372.1"/>
    <property type="molecule type" value="Genomic_DNA"/>
</dbReference>
<accession>A0ACB8DY53</accession>
<reference evidence="1" key="1">
    <citation type="submission" date="2020-05" db="EMBL/GenBank/DDBJ databases">
        <title>Large-scale comparative analyses of tick genomes elucidate their genetic diversity and vector capacities.</title>
        <authorList>
            <person name="Jia N."/>
            <person name="Wang J."/>
            <person name="Shi W."/>
            <person name="Du L."/>
            <person name="Sun Y."/>
            <person name="Zhan W."/>
            <person name="Jiang J."/>
            <person name="Wang Q."/>
            <person name="Zhang B."/>
            <person name="Ji P."/>
            <person name="Sakyi L.B."/>
            <person name="Cui X."/>
            <person name="Yuan T."/>
            <person name="Jiang B."/>
            <person name="Yang W."/>
            <person name="Lam T.T.-Y."/>
            <person name="Chang Q."/>
            <person name="Ding S."/>
            <person name="Wang X."/>
            <person name="Zhu J."/>
            <person name="Ruan X."/>
            <person name="Zhao L."/>
            <person name="Wei J."/>
            <person name="Que T."/>
            <person name="Du C."/>
            <person name="Cheng J."/>
            <person name="Dai P."/>
            <person name="Han X."/>
            <person name="Huang E."/>
            <person name="Gao Y."/>
            <person name="Liu J."/>
            <person name="Shao H."/>
            <person name="Ye R."/>
            <person name="Li L."/>
            <person name="Wei W."/>
            <person name="Wang X."/>
            <person name="Wang C."/>
            <person name="Yang T."/>
            <person name="Huo Q."/>
            <person name="Li W."/>
            <person name="Guo W."/>
            <person name="Chen H."/>
            <person name="Zhou L."/>
            <person name="Ni X."/>
            <person name="Tian J."/>
            <person name="Zhou Y."/>
            <person name="Sheng Y."/>
            <person name="Liu T."/>
            <person name="Pan Y."/>
            <person name="Xia L."/>
            <person name="Li J."/>
            <person name="Zhao F."/>
            <person name="Cao W."/>
        </authorList>
    </citation>
    <scope>NUCLEOTIDE SEQUENCE</scope>
    <source>
        <strain evidence="1">Dsil-2018</strain>
    </source>
</reference>